<dbReference type="InterPro" id="IPR036998">
    <property type="entry name" value="Porin_LamB_sf"/>
</dbReference>
<dbReference type="GO" id="GO:0046930">
    <property type="term" value="C:pore complex"/>
    <property type="evidence" value="ECO:0007669"/>
    <property type="project" value="UniProtKB-KW"/>
</dbReference>
<keyword evidence="9" id="KW-0998">Cell outer membrane</keyword>
<dbReference type="Pfam" id="PF02264">
    <property type="entry name" value="LamB"/>
    <property type="match status" value="1"/>
</dbReference>
<keyword evidence="10" id="KW-0732">Signal</keyword>
<evidence type="ECO:0000256" key="8">
    <source>
        <dbReference type="ARBA" id="ARBA00023136"/>
    </source>
</evidence>
<evidence type="ECO:0000256" key="2">
    <source>
        <dbReference type="ARBA" id="ARBA00007055"/>
    </source>
</evidence>
<name>A0A9X2JGM7_9SPHI</name>
<dbReference type="GO" id="GO:0015144">
    <property type="term" value="F:carbohydrate transmembrane transporter activity"/>
    <property type="evidence" value="ECO:0007669"/>
    <property type="project" value="TreeGrafter"/>
</dbReference>
<dbReference type="InterPro" id="IPR003192">
    <property type="entry name" value="Porin_LamB"/>
</dbReference>
<reference evidence="11" key="1">
    <citation type="submission" date="2022-06" db="EMBL/GenBank/DDBJ databases">
        <title>Solitalea sp. MAHUQ-68 isolated from rhizospheric soil.</title>
        <authorList>
            <person name="Huq M.A."/>
        </authorList>
    </citation>
    <scope>NUCLEOTIDE SEQUENCE</scope>
    <source>
        <strain evidence="11">MAHUQ-68</strain>
    </source>
</reference>
<evidence type="ECO:0000256" key="4">
    <source>
        <dbReference type="ARBA" id="ARBA00022452"/>
    </source>
</evidence>
<keyword evidence="12" id="KW-1185">Reference proteome</keyword>
<dbReference type="PANTHER" id="PTHR38762">
    <property type="entry name" value="CRYPTIC OUTER MEMBRANE PORIN BGLH-RELATED"/>
    <property type="match status" value="1"/>
</dbReference>
<evidence type="ECO:0000256" key="3">
    <source>
        <dbReference type="ARBA" id="ARBA00022448"/>
    </source>
</evidence>
<evidence type="ECO:0000313" key="12">
    <source>
        <dbReference type="Proteomes" id="UP001155182"/>
    </source>
</evidence>
<dbReference type="GO" id="GO:0006811">
    <property type="term" value="P:monoatomic ion transport"/>
    <property type="evidence" value="ECO:0007669"/>
    <property type="project" value="UniProtKB-KW"/>
</dbReference>
<keyword evidence="5" id="KW-0812">Transmembrane</keyword>
<dbReference type="GO" id="GO:0015774">
    <property type="term" value="P:polysaccharide transport"/>
    <property type="evidence" value="ECO:0007669"/>
    <property type="project" value="TreeGrafter"/>
</dbReference>
<dbReference type="InterPro" id="IPR050286">
    <property type="entry name" value="G_neg_Bact_CarbUptk_Porin"/>
</dbReference>
<evidence type="ECO:0000256" key="1">
    <source>
        <dbReference type="ARBA" id="ARBA00004571"/>
    </source>
</evidence>
<evidence type="ECO:0000313" key="11">
    <source>
        <dbReference type="EMBL" id="MCO4294581.1"/>
    </source>
</evidence>
<gene>
    <name evidence="11" type="ORF">NF867_17090</name>
</gene>
<evidence type="ECO:0000256" key="5">
    <source>
        <dbReference type="ARBA" id="ARBA00022692"/>
    </source>
</evidence>
<sequence length="470" mass="52271">MNKSLLLSGYLLLTLLTFAPQQSFSQTVTNKMFSFGGYGRVGVGFAPAIKGSLGRSLNLNGMGSIGGRLEEMDYLEMITAMHFSPKINDKKTNINIQTRLAVYTAQGQFIGNVTSNSFGGITFSLPEIYAEANNIMGSEWSAWIGARLLRSNDVHIADHFFFDDHSSQGFGVKYKNTSFSVLFPGSVDTTSSLPPYFYLNIVNGTPTLGLRQRTVLVAEHEFKLNDKNTLKALGEYHALADATIEDENTPFNYPADNGWVLGLKHIASINTALPGSFNQLAIRYGAGIANGGDGGGSKTWLTYGAPNFNSQKFTDAYSWAFVEHFLFNLSNRFSINGYGIYTKSHGAADSLNKAPDYMGREVFNRKTDLGIGVRTFVYITDWFHLMNELSFASRKDGSQDAAQMVKFGIIPTLVPTGKRDPWARPHLRFVYTVAHYNDFARDNLYSPYLQQIGNKSWGHYVGVKAEWWLY</sequence>
<dbReference type="GO" id="GO:0015288">
    <property type="term" value="F:porin activity"/>
    <property type="evidence" value="ECO:0007669"/>
    <property type="project" value="UniProtKB-KW"/>
</dbReference>
<evidence type="ECO:0000256" key="9">
    <source>
        <dbReference type="ARBA" id="ARBA00023237"/>
    </source>
</evidence>
<keyword evidence="3" id="KW-0813">Transport</keyword>
<dbReference type="EMBL" id="JAMWYS010000058">
    <property type="protein sequence ID" value="MCO4294581.1"/>
    <property type="molecule type" value="Genomic_DNA"/>
</dbReference>
<dbReference type="Proteomes" id="UP001155182">
    <property type="component" value="Unassembled WGS sequence"/>
</dbReference>
<organism evidence="11 12">
    <name type="scientific">Solitalea agri</name>
    <dbReference type="NCBI Taxonomy" id="2953739"/>
    <lineage>
        <taxon>Bacteria</taxon>
        <taxon>Pseudomonadati</taxon>
        <taxon>Bacteroidota</taxon>
        <taxon>Sphingobacteriia</taxon>
        <taxon>Sphingobacteriales</taxon>
        <taxon>Sphingobacteriaceae</taxon>
        <taxon>Solitalea</taxon>
    </lineage>
</organism>
<dbReference type="AlphaFoldDB" id="A0A9X2JGM7"/>
<accession>A0A9X2JGM7</accession>
<comment type="similarity">
    <text evidence="2">Belongs to the porin LamB (TC 1.B.3) family.</text>
</comment>
<evidence type="ECO:0000256" key="10">
    <source>
        <dbReference type="SAM" id="SignalP"/>
    </source>
</evidence>
<proteinExistence type="inferred from homology"/>
<evidence type="ECO:0000256" key="7">
    <source>
        <dbReference type="ARBA" id="ARBA00023114"/>
    </source>
</evidence>
<comment type="subcellular location">
    <subcellularLocation>
        <location evidence="1">Cell outer membrane</location>
        <topology evidence="1">Multi-pass membrane protein</topology>
    </subcellularLocation>
</comment>
<keyword evidence="7" id="KW-0626">Porin</keyword>
<keyword evidence="6" id="KW-0406">Ion transport</keyword>
<protein>
    <submittedName>
        <fullName evidence="11">Carbohydrate porin</fullName>
    </submittedName>
</protein>
<dbReference type="RefSeq" id="WP_252589612.1">
    <property type="nucleotide sequence ID" value="NZ_JAMWYS010000058.1"/>
</dbReference>
<feature type="signal peptide" evidence="10">
    <location>
        <begin position="1"/>
        <end position="25"/>
    </location>
</feature>
<dbReference type="SUPFAM" id="SSF56935">
    <property type="entry name" value="Porins"/>
    <property type="match status" value="1"/>
</dbReference>
<dbReference type="PANTHER" id="PTHR38762:SF1">
    <property type="entry name" value="CRYPTIC OUTER MEMBRANE PORIN BGLH-RELATED"/>
    <property type="match status" value="1"/>
</dbReference>
<dbReference type="Gene3D" id="2.40.170.10">
    <property type="entry name" value="Porin, LamB type"/>
    <property type="match status" value="1"/>
</dbReference>
<evidence type="ECO:0000256" key="6">
    <source>
        <dbReference type="ARBA" id="ARBA00023065"/>
    </source>
</evidence>
<feature type="chain" id="PRO_5040789271" evidence="10">
    <location>
        <begin position="26"/>
        <end position="470"/>
    </location>
</feature>
<dbReference type="GO" id="GO:0009279">
    <property type="term" value="C:cell outer membrane"/>
    <property type="evidence" value="ECO:0007669"/>
    <property type="project" value="UniProtKB-SubCell"/>
</dbReference>
<comment type="caution">
    <text evidence="11">The sequence shown here is derived from an EMBL/GenBank/DDBJ whole genome shotgun (WGS) entry which is preliminary data.</text>
</comment>
<keyword evidence="4" id="KW-1134">Transmembrane beta strand</keyword>
<keyword evidence="8" id="KW-0472">Membrane</keyword>